<dbReference type="Proteomes" id="UP001642520">
    <property type="component" value="Unassembled WGS sequence"/>
</dbReference>
<gene>
    <name evidence="1" type="ORF">XYLVIOL_LOCUS9210</name>
</gene>
<name>A0ABP1P6Z3_XYLVO</name>
<protein>
    <submittedName>
        <fullName evidence="1">Uncharacterized protein</fullName>
    </submittedName>
</protein>
<proteinExistence type="predicted"/>
<dbReference type="EMBL" id="CAXAJV020001299">
    <property type="protein sequence ID" value="CAL7949040.1"/>
    <property type="molecule type" value="Genomic_DNA"/>
</dbReference>
<evidence type="ECO:0000313" key="1">
    <source>
        <dbReference type="EMBL" id="CAL7949040.1"/>
    </source>
</evidence>
<organism evidence="1 2">
    <name type="scientific">Xylocopa violacea</name>
    <name type="common">Violet carpenter bee</name>
    <name type="synonym">Apis violacea</name>
    <dbReference type="NCBI Taxonomy" id="135666"/>
    <lineage>
        <taxon>Eukaryota</taxon>
        <taxon>Metazoa</taxon>
        <taxon>Ecdysozoa</taxon>
        <taxon>Arthropoda</taxon>
        <taxon>Hexapoda</taxon>
        <taxon>Insecta</taxon>
        <taxon>Pterygota</taxon>
        <taxon>Neoptera</taxon>
        <taxon>Endopterygota</taxon>
        <taxon>Hymenoptera</taxon>
        <taxon>Apocrita</taxon>
        <taxon>Aculeata</taxon>
        <taxon>Apoidea</taxon>
        <taxon>Anthophila</taxon>
        <taxon>Apidae</taxon>
        <taxon>Xylocopa</taxon>
        <taxon>Xylocopa</taxon>
    </lineage>
</organism>
<keyword evidence="2" id="KW-1185">Reference proteome</keyword>
<accession>A0ABP1P6Z3</accession>
<comment type="caution">
    <text evidence="1">The sequence shown here is derived from an EMBL/GenBank/DDBJ whole genome shotgun (WGS) entry which is preliminary data.</text>
</comment>
<evidence type="ECO:0000313" key="2">
    <source>
        <dbReference type="Proteomes" id="UP001642520"/>
    </source>
</evidence>
<reference evidence="1 2" key="1">
    <citation type="submission" date="2024-08" db="EMBL/GenBank/DDBJ databases">
        <authorList>
            <person name="Will J Nash"/>
            <person name="Angela Man"/>
            <person name="Seanna McTaggart"/>
            <person name="Kendall Baker"/>
            <person name="Tom Barker"/>
            <person name="Leah Catchpole"/>
            <person name="Alex Durrant"/>
            <person name="Karim Gharbi"/>
            <person name="Naomi Irish"/>
            <person name="Gemy Kaithakottil"/>
            <person name="Debby Ku"/>
            <person name="Aaliyah Providence"/>
            <person name="Felix Shaw"/>
            <person name="David Swarbreck"/>
            <person name="Chris Watkins"/>
            <person name="Ann M. McCartney"/>
            <person name="Giulio Formenti"/>
            <person name="Alice Mouton"/>
            <person name="Noel Vella"/>
            <person name="Bjorn M von Reumont"/>
            <person name="Adriana Vella"/>
            <person name="Wilfried Haerty"/>
        </authorList>
    </citation>
    <scope>NUCLEOTIDE SEQUENCE [LARGE SCALE GENOMIC DNA]</scope>
</reference>
<sequence>MSRRKQARPSRAHLEEELVQGPLLINAVGNVNETREDHAEMSKITFTTLHFFGTRLAAETVFFQIQLARASI</sequence>